<proteinExistence type="predicted"/>
<reference evidence="1 2" key="1">
    <citation type="journal article" date="2022" name="Allergy">
        <title>Genome assembly and annotation of Periplaneta americana reveal a comprehensive cockroach allergen profile.</title>
        <authorList>
            <person name="Wang L."/>
            <person name="Xiong Q."/>
            <person name="Saelim N."/>
            <person name="Wang L."/>
            <person name="Nong W."/>
            <person name="Wan A.T."/>
            <person name="Shi M."/>
            <person name="Liu X."/>
            <person name="Cao Q."/>
            <person name="Hui J.H.L."/>
            <person name="Sookrung N."/>
            <person name="Leung T.F."/>
            <person name="Tungtrongchitr A."/>
            <person name="Tsui S.K.W."/>
        </authorList>
    </citation>
    <scope>NUCLEOTIDE SEQUENCE [LARGE SCALE GENOMIC DNA]</scope>
    <source>
        <strain evidence="1">PWHHKU_190912</strain>
    </source>
</reference>
<keyword evidence="2" id="KW-1185">Reference proteome</keyword>
<comment type="caution">
    <text evidence="1">The sequence shown here is derived from an EMBL/GenBank/DDBJ whole genome shotgun (WGS) entry which is preliminary data.</text>
</comment>
<protein>
    <submittedName>
        <fullName evidence="1">Uncharacterized protein</fullName>
    </submittedName>
</protein>
<evidence type="ECO:0000313" key="1">
    <source>
        <dbReference type="EMBL" id="KAJ4443655.1"/>
    </source>
</evidence>
<name>A0ABQ8TDC7_PERAM</name>
<sequence>MERPARIGDVQLNLVVTMDPRFVHIKIRKRRIPFKKVAKRLGNCHPKHFLISVPKGPFTMKIKHNFQYRLYSIDVNSYHSQLHSLPFYSSTSQVTSIEMHTFFESGHELLHNPSQHIDRYRSDLFSVNHIQRHYHVLGSCPFDETLRNSRHHKIRSVIAKCHKSNAYTTNEEVHGIADTGSLRRIDIITFKPGETKGYILDPTIKFDSHQNQPEEVNLEKRAIHEPTIPYYKTSYKLKDIEVIGLMVGARGP</sequence>
<dbReference type="EMBL" id="JAJSOF020000013">
    <property type="protein sequence ID" value="KAJ4443655.1"/>
    <property type="molecule type" value="Genomic_DNA"/>
</dbReference>
<evidence type="ECO:0000313" key="2">
    <source>
        <dbReference type="Proteomes" id="UP001148838"/>
    </source>
</evidence>
<accession>A0ABQ8TDC7</accession>
<dbReference type="Proteomes" id="UP001148838">
    <property type="component" value="Unassembled WGS sequence"/>
</dbReference>
<gene>
    <name evidence="1" type="ORF">ANN_05330</name>
</gene>
<organism evidence="1 2">
    <name type="scientific">Periplaneta americana</name>
    <name type="common">American cockroach</name>
    <name type="synonym">Blatta americana</name>
    <dbReference type="NCBI Taxonomy" id="6978"/>
    <lineage>
        <taxon>Eukaryota</taxon>
        <taxon>Metazoa</taxon>
        <taxon>Ecdysozoa</taxon>
        <taxon>Arthropoda</taxon>
        <taxon>Hexapoda</taxon>
        <taxon>Insecta</taxon>
        <taxon>Pterygota</taxon>
        <taxon>Neoptera</taxon>
        <taxon>Polyneoptera</taxon>
        <taxon>Dictyoptera</taxon>
        <taxon>Blattodea</taxon>
        <taxon>Blattoidea</taxon>
        <taxon>Blattidae</taxon>
        <taxon>Blattinae</taxon>
        <taxon>Periplaneta</taxon>
    </lineage>
</organism>